<evidence type="ECO:0000256" key="3">
    <source>
        <dbReference type="ARBA" id="ARBA00023002"/>
    </source>
</evidence>
<evidence type="ECO:0000259" key="6">
    <source>
        <dbReference type="Pfam" id="PF00389"/>
    </source>
</evidence>
<protein>
    <submittedName>
        <fullName evidence="8">D-2-hydroxyacid dehydrogenase family protein</fullName>
    </submittedName>
</protein>
<dbReference type="PROSITE" id="PS00065">
    <property type="entry name" value="D_2_HYDROXYACID_DH_1"/>
    <property type="match status" value="1"/>
</dbReference>
<evidence type="ECO:0000256" key="1">
    <source>
        <dbReference type="ARBA" id="ARBA00005854"/>
    </source>
</evidence>
<sequence length="323" mass="35033">MNTVPDLKRLGILDDYQGATLRLGPWDRLPESLQIEQFRDTVTGPALVERLRPLDAILAMRERTPFPRALIEQLPNLRLLVTTGARNRAIDLAACAERGITVCGTASVAHPTVDLTWGLILSLMRRIPEQQAALREGRWQVALGHTLEGRTLGVVGLGNLGSRVARVGAAFGMRVIAWSQNLTPERAAAAGAEAVGKERLLAEADVVTLHLILSERSRGIIGAADLARMQPSAILVNTSRGPLVEQDALIAALRERRIAGAGIDVFDQEPLPRDHPLLSAPNTVLTPHLGYVTEENYRAYFTGAVEAIEGYLAGRPVRELRAG</sequence>
<dbReference type="PANTHER" id="PTHR42789">
    <property type="entry name" value="D-ISOMER SPECIFIC 2-HYDROXYACID DEHYDROGENASE FAMILY PROTEIN (AFU_ORTHOLOGUE AFUA_6G10090)"/>
    <property type="match status" value="1"/>
</dbReference>
<dbReference type="RefSeq" id="WP_132283889.1">
    <property type="nucleotide sequence ID" value="NZ_SKBM01000001.1"/>
</dbReference>
<proteinExistence type="inferred from homology"/>
<dbReference type="GO" id="GO:0051287">
    <property type="term" value="F:NAD binding"/>
    <property type="evidence" value="ECO:0007669"/>
    <property type="project" value="InterPro"/>
</dbReference>
<dbReference type="AlphaFoldDB" id="A0A4R4DWE3"/>
<dbReference type="GO" id="GO:0016616">
    <property type="term" value="F:oxidoreductase activity, acting on the CH-OH group of donors, NAD or NADP as acceptor"/>
    <property type="evidence" value="ECO:0007669"/>
    <property type="project" value="InterPro"/>
</dbReference>
<dbReference type="PANTHER" id="PTHR42789:SF1">
    <property type="entry name" value="D-ISOMER SPECIFIC 2-HYDROXYACID DEHYDROGENASE FAMILY PROTEIN (AFU_ORTHOLOGUE AFUA_6G10090)"/>
    <property type="match status" value="1"/>
</dbReference>
<dbReference type="PROSITE" id="PS00671">
    <property type="entry name" value="D_2_HYDROXYACID_DH_3"/>
    <property type="match status" value="1"/>
</dbReference>
<dbReference type="SUPFAM" id="SSF52283">
    <property type="entry name" value="Formate/glycerate dehydrogenase catalytic domain-like"/>
    <property type="match status" value="1"/>
</dbReference>
<dbReference type="Pfam" id="PF02826">
    <property type="entry name" value="2-Hacid_dh_C"/>
    <property type="match status" value="1"/>
</dbReference>
<dbReference type="GO" id="GO:0008652">
    <property type="term" value="P:amino acid biosynthetic process"/>
    <property type="evidence" value="ECO:0007669"/>
    <property type="project" value="UniProtKB-KW"/>
</dbReference>
<name>A0A4R4DWE3_9PROT</name>
<gene>
    <name evidence="8" type="ORF">EXY23_01780</name>
</gene>
<dbReference type="FunFam" id="3.40.50.720:FF:000203">
    <property type="entry name" value="D-3-phosphoglycerate dehydrogenase (SerA)"/>
    <property type="match status" value="1"/>
</dbReference>
<dbReference type="InterPro" id="IPR029753">
    <property type="entry name" value="D-isomer_DH_CS"/>
</dbReference>
<evidence type="ECO:0000313" key="9">
    <source>
        <dbReference type="Proteomes" id="UP000295023"/>
    </source>
</evidence>
<feature type="domain" description="D-isomer specific 2-hydroxyacid dehydrogenase NAD-binding" evidence="7">
    <location>
        <begin position="118"/>
        <end position="290"/>
    </location>
</feature>
<dbReference type="SUPFAM" id="SSF51735">
    <property type="entry name" value="NAD(P)-binding Rossmann-fold domains"/>
    <property type="match status" value="1"/>
</dbReference>
<dbReference type="InterPro" id="IPR050857">
    <property type="entry name" value="D-2-hydroxyacid_DH"/>
</dbReference>
<dbReference type="EMBL" id="SKBM01000001">
    <property type="protein sequence ID" value="TCZ66861.1"/>
    <property type="molecule type" value="Genomic_DNA"/>
</dbReference>
<comment type="similarity">
    <text evidence="1 5">Belongs to the D-isomer specific 2-hydroxyacid dehydrogenase family.</text>
</comment>
<keyword evidence="3 5" id="KW-0560">Oxidoreductase</keyword>
<dbReference type="InterPro" id="IPR029752">
    <property type="entry name" value="D-isomer_DH_CS1"/>
</dbReference>
<dbReference type="Proteomes" id="UP000295023">
    <property type="component" value="Unassembled WGS sequence"/>
</dbReference>
<evidence type="ECO:0000259" key="7">
    <source>
        <dbReference type="Pfam" id="PF02826"/>
    </source>
</evidence>
<dbReference type="InterPro" id="IPR006140">
    <property type="entry name" value="D-isomer_DH_NAD-bd"/>
</dbReference>
<evidence type="ECO:0000313" key="8">
    <source>
        <dbReference type="EMBL" id="TCZ66861.1"/>
    </source>
</evidence>
<dbReference type="Gene3D" id="3.40.50.720">
    <property type="entry name" value="NAD(P)-binding Rossmann-like Domain"/>
    <property type="match status" value="2"/>
</dbReference>
<keyword evidence="9" id="KW-1185">Reference proteome</keyword>
<accession>A0A4R4DWE3</accession>
<organism evidence="8 9">
    <name type="scientific">Roseicella aquatilis</name>
    <dbReference type="NCBI Taxonomy" id="2527868"/>
    <lineage>
        <taxon>Bacteria</taxon>
        <taxon>Pseudomonadati</taxon>
        <taxon>Pseudomonadota</taxon>
        <taxon>Alphaproteobacteria</taxon>
        <taxon>Acetobacterales</taxon>
        <taxon>Roseomonadaceae</taxon>
        <taxon>Roseicella</taxon>
    </lineage>
</organism>
<dbReference type="InterPro" id="IPR036291">
    <property type="entry name" value="NAD(P)-bd_dom_sf"/>
</dbReference>
<keyword evidence="2" id="KW-0028">Amino-acid biosynthesis</keyword>
<reference evidence="8 9" key="1">
    <citation type="submission" date="2019-03" db="EMBL/GenBank/DDBJ databases">
        <title>Paracraurococcus aquatilis NE82 genome sequence.</title>
        <authorList>
            <person name="Zhao Y."/>
            <person name="Du Z."/>
        </authorList>
    </citation>
    <scope>NUCLEOTIDE SEQUENCE [LARGE SCALE GENOMIC DNA]</scope>
    <source>
        <strain evidence="8 9">NE82</strain>
    </source>
</reference>
<evidence type="ECO:0000256" key="5">
    <source>
        <dbReference type="RuleBase" id="RU003719"/>
    </source>
</evidence>
<dbReference type="Pfam" id="PF00389">
    <property type="entry name" value="2-Hacid_dh"/>
    <property type="match status" value="1"/>
</dbReference>
<dbReference type="CDD" id="cd12169">
    <property type="entry name" value="PGDH_like_1"/>
    <property type="match status" value="1"/>
</dbReference>
<feature type="domain" description="D-isomer specific 2-hydroxyacid dehydrogenase catalytic" evidence="6">
    <location>
        <begin position="38"/>
        <end position="318"/>
    </location>
</feature>
<comment type="caution">
    <text evidence="8">The sequence shown here is derived from an EMBL/GenBank/DDBJ whole genome shotgun (WGS) entry which is preliminary data.</text>
</comment>
<evidence type="ECO:0000256" key="2">
    <source>
        <dbReference type="ARBA" id="ARBA00022605"/>
    </source>
</evidence>
<evidence type="ECO:0000256" key="4">
    <source>
        <dbReference type="ARBA" id="ARBA00023027"/>
    </source>
</evidence>
<dbReference type="OrthoDB" id="9793626at2"/>
<dbReference type="InterPro" id="IPR006139">
    <property type="entry name" value="D-isomer_2_OHA_DH_cat_dom"/>
</dbReference>
<keyword evidence="4" id="KW-0520">NAD</keyword>